<keyword evidence="3" id="KW-1185">Reference proteome</keyword>
<keyword evidence="1" id="KW-0472">Membrane</keyword>
<feature type="transmembrane region" description="Helical" evidence="1">
    <location>
        <begin position="107"/>
        <end position="136"/>
    </location>
</feature>
<keyword evidence="1" id="KW-0812">Transmembrane</keyword>
<dbReference type="RefSeq" id="WP_179269351.1">
    <property type="nucleotide sequence ID" value="NZ_CP058579.1"/>
</dbReference>
<reference evidence="2 3" key="1">
    <citation type="submission" date="2020-06" db="EMBL/GenBank/DDBJ databases">
        <title>NJ-3-1, isolated from saline soil.</title>
        <authorList>
            <person name="Cui H.L."/>
            <person name="Shi X."/>
        </authorList>
    </citation>
    <scope>NUCLEOTIDE SEQUENCE [LARGE SCALE GENOMIC DNA]</scope>
    <source>
        <strain evidence="2 3">NJ-3-1</strain>
    </source>
</reference>
<dbReference type="Pfam" id="PF04307">
    <property type="entry name" value="YdjM"/>
    <property type="match status" value="1"/>
</dbReference>
<dbReference type="OrthoDB" id="313450at2157"/>
<gene>
    <name evidence="2" type="ORF">HUG12_13935</name>
</gene>
<feature type="transmembrane region" description="Helical" evidence="1">
    <location>
        <begin position="76"/>
        <end position="95"/>
    </location>
</feature>
<sequence length="312" mass="31787">MFVGHALLAFALVAGAATRFESPRRALVFGAVAAAFAAVPDVDIGYAVVGLAGALGGGPLELASAFWETGNVVHRGMTHSLVVAPVAALAAAAWVDGRTPARALGVAVTGALVATTAVLSGVLAGLVAIAFALACLAVAEVVLRRADLGPRGTFALALVGLASHPFGDVFTGEPPALFYPFASPSIETVTLHPDPTLHLLGAFGLELATVWAALLVWTRLREGRSLPRVDARAAAGAGYAASAFLIPAPTLDLSYPFVFSVLAVGLVGVAPRVRIRRREFARPAPERAAYTGLSAVTVAAAAYAVAYVSLFG</sequence>
<dbReference type="InterPro" id="IPR007404">
    <property type="entry name" value="YdjM-like"/>
</dbReference>
<dbReference type="GO" id="GO:0016787">
    <property type="term" value="F:hydrolase activity"/>
    <property type="evidence" value="ECO:0007669"/>
    <property type="project" value="UniProtKB-KW"/>
</dbReference>
<evidence type="ECO:0000313" key="3">
    <source>
        <dbReference type="Proteomes" id="UP000509626"/>
    </source>
</evidence>
<accession>A0A7D5LB99</accession>
<keyword evidence="2" id="KW-0378">Hydrolase</keyword>
<dbReference type="EMBL" id="CP058579">
    <property type="protein sequence ID" value="QLG62766.1"/>
    <property type="molecule type" value="Genomic_DNA"/>
</dbReference>
<organism evidence="2 3">
    <name type="scientific">Halorarum salinum</name>
    <dbReference type="NCBI Taxonomy" id="2743089"/>
    <lineage>
        <taxon>Archaea</taxon>
        <taxon>Methanobacteriati</taxon>
        <taxon>Methanobacteriota</taxon>
        <taxon>Stenosarchaea group</taxon>
        <taxon>Halobacteria</taxon>
        <taxon>Halobacteriales</taxon>
        <taxon>Haloferacaceae</taxon>
        <taxon>Halorarum</taxon>
    </lineage>
</organism>
<protein>
    <submittedName>
        <fullName evidence="2">Metal-dependent hydrolase</fullName>
    </submittedName>
</protein>
<feature type="transmembrane region" description="Helical" evidence="1">
    <location>
        <begin position="148"/>
        <end position="167"/>
    </location>
</feature>
<name>A0A7D5LB99_9EURY</name>
<feature type="transmembrane region" description="Helical" evidence="1">
    <location>
        <begin position="253"/>
        <end position="270"/>
    </location>
</feature>
<dbReference type="KEGG" id="halu:HUG12_13935"/>
<feature type="transmembrane region" description="Helical" evidence="1">
    <location>
        <begin position="229"/>
        <end position="247"/>
    </location>
</feature>
<dbReference type="GeneID" id="56038580"/>
<keyword evidence="1" id="KW-1133">Transmembrane helix</keyword>
<proteinExistence type="predicted"/>
<evidence type="ECO:0000256" key="1">
    <source>
        <dbReference type="SAM" id="Phobius"/>
    </source>
</evidence>
<feature type="transmembrane region" description="Helical" evidence="1">
    <location>
        <begin position="197"/>
        <end position="217"/>
    </location>
</feature>
<feature type="transmembrane region" description="Helical" evidence="1">
    <location>
        <begin position="290"/>
        <end position="310"/>
    </location>
</feature>
<evidence type="ECO:0000313" key="2">
    <source>
        <dbReference type="EMBL" id="QLG62766.1"/>
    </source>
</evidence>
<dbReference type="AlphaFoldDB" id="A0A7D5LB99"/>
<dbReference type="Proteomes" id="UP000509626">
    <property type="component" value="Chromosome"/>
</dbReference>